<dbReference type="PANTHER" id="PTHR12356">
    <property type="entry name" value="NUCLEAR MOVEMENT PROTEIN NUDC"/>
    <property type="match status" value="1"/>
</dbReference>
<dbReference type="CDD" id="cd06467">
    <property type="entry name" value="p23_NUDC_like"/>
    <property type="match status" value="1"/>
</dbReference>
<reference evidence="5 6" key="1">
    <citation type="journal article" date="2018" name="Mol. Ecol.">
        <title>The obligate alkalophilic soda-lake fungus Sodiomyces alkalinus has shifted to a protein diet.</title>
        <authorList>
            <person name="Grum-Grzhimaylo A.A."/>
            <person name="Falkoski D.L."/>
            <person name="van den Heuvel J."/>
            <person name="Valero-Jimenez C.A."/>
            <person name="Min B."/>
            <person name="Choi I.G."/>
            <person name="Lipzen A."/>
            <person name="Daum C.G."/>
            <person name="Aanen D.K."/>
            <person name="Tsang A."/>
            <person name="Henrissat B."/>
            <person name="Bilanenko E.N."/>
            <person name="de Vries R.P."/>
            <person name="van Kan J.A.L."/>
            <person name="Grigoriev I.V."/>
            <person name="Debets A.J.M."/>
        </authorList>
    </citation>
    <scope>NUCLEOTIDE SEQUENCE [LARGE SCALE GENOMIC DNA]</scope>
    <source>
        <strain evidence="5 6">F11</strain>
    </source>
</reference>
<organism evidence="5 6">
    <name type="scientific">Sodiomyces alkalinus (strain CBS 110278 / VKM F-3762 / F11)</name>
    <name type="common">Alkaliphilic filamentous fungus</name>
    <dbReference type="NCBI Taxonomy" id="1314773"/>
    <lineage>
        <taxon>Eukaryota</taxon>
        <taxon>Fungi</taxon>
        <taxon>Dikarya</taxon>
        <taxon>Ascomycota</taxon>
        <taxon>Pezizomycotina</taxon>
        <taxon>Sordariomycetes</taxon>
        <taxon>Hypocreomycetidae</taxon>
        <taxon>Glomerellales</taxon>
        <taxon>Plectosphaerellaceae</taxon>
        <taxon>Sodiomyces</taxon>
    </lineage>
</organism>
<dbReference type="InterPro" id="IPR008978">
    <property type="entry name" value="HSP20-like_chaperone"/>
</dbReference>
<name>A0A3N2PZK3_SODAK</name>
<evidence type="ECO:0000256" key="3">
    <source>
        <dbReference type="SAM" id="MobiDB-lite"/>
    </source>
</evidence>
<protein>
    <submittedName>
        <fullName evidence="5">Nuclear movement protein nudC</fullName>
    </submittedName>
</protein>
<keyword evidence="6" id="KW-1185">Reference proteome</keyword>
<dbReference type="PANTHER" id="PTHR12356:SF3">
    <property type="entry name" value="NUCLEAR MIGRATION PROTEIN NUDC"/>
    <property type="match status" value="1"/>
</dbReference>
<feature type="domain" description="CS" evidence="4">
    <location>
        <begin position="22"/>
        <end position="115"/>
    </location>
</feature>
<dbReference type="GO" id="GO:0006457">
    <property type="term" value="P:protein folding"/>
    <property type="evidence" value="ECO:0007669"/>
    <property type="project" value="TreeGrafter"/>
</dbReference>
<feature type="region of interest" description="Disordered" evidence="3">
    <location>
        <begin position="1"/>
        <end position="24"/>
    </location>
</feature>
<evidence type="ECO:0000259" key="4">
    <source>
        <dbReference type="PROSITE" id="PS51203"/>
    </source>
</evidence>
<feature type="compositionally biased region" description="Basic and acidic residues" evidence="3">
    <location>
        <begin position="152"/>
        <end position="169"/>
    </location>
</feature>
<gene>
    <name evidence="5" type="ORF">SODALDRAFT_332056</name>
</gene>
<sequence>MKFREPKTEEEKAARRKQEEEQAALPYTIKQNEIESISVEFSVPANLKARDLDIKFTRTSIKAGVKGQEPIIQGDFPHPIVVDDSTWSMAAEGDVKIVDIQLKKANEMEWWPHVVTSAPKIDVTMIEPGETSLSSIKDNEVRAMAEKMMYDNMKSPEEKQKEKEAENMKRLKQLAEQTGMDFSQATINHG</sequence>
<dbReference type="InterPro" id="IPR037898">
    <property type="entry name" value="NudC_fam"/>
</dbReference>
<dbReference type="InterPro" id="IPR007052">
    <property type="entry name" value="CS_dom"/>
</dbReference>
<evidence type="ECO:0000256" key="2">
    <source>
        <dbReference type="ARBA" id="ARBA00022490"/>
    </source>
</evidence>
<dbReference type="RefSeq" id="XP_028467718.1">
    <property type="nucleotide sequence ID" value="XM_028611604.1"/>
</dbReference>
<dbReference type="GO" id="GO:0005737">
    <property type="term" value="C:cytoplasm"/>
    <property type="evidence" value="ECO:0007669"/>
    <property type="project" value="UniProtKB-SubCell"/>
</dbReference>
<dbReference type="PROSITE" id="PS51203">
    <property type="entry name" value="CS"/>
    <property type="match status" value="1"/>
</dbReference>
<dbReference type="OrthoDB" id="416217at2759"/>
<accession>A0A3N2PZK3</accession>
<proteinExistence type="predicted"/>
<feature type="compositionally biased region" description="Polar residues" evidence="3">
    <location>
        <begin position="180"/>
        <end position="190"/>
    </location>
</feature>
<dbReference type="AlphaFoldDB" id="A0A3N2PZK3"/>
<keyword evidence="2" id="KW-0963">Cytoplasm</keyword>
<dbReference type="Pfam" id="PF04969">
    <property type="entry name" value="CS"/>
    <property type="match status" value="1"/>
</dbReference>
<dbReference type="Gene3D" id="2.60.40.790">
    <property type="match status" value="1"/>
</dbReference>
<dbReference type="Proteomes" id="UP000272025">
    <property type="component" value="Unassembled WGS sequence"/>
</dbReference>
<feature type="compositionally biased region" description="Basic and acidic residues" evidence="3">
    <location>
        <begin position="1"/>
        <end position="20"/>
    </location>
</feature>
<dbReference type="GO" id="GO:0051082">
    <property type="term" value="F:unfolded protein binding"/>
    <property type="evidence" value="ECO:0007669"/>
    <property type="project" value="TreeGrafter"/>
</dbReference>
<dbReference type="GeneID" id="39580082"/>
<dbReference type="EMBL" id="ML119053">
    <property type="protein sequence ID" value="ROT39912.1"/>
    <property type="molecule type" value="Genomic_DNA"/>
</dbReference>
<comment type="subcellular location">
    <subcellularLocation>
        <location evidence="1">Cytoplasm</location>
    </subcellularLocation>
</comment>
<dbReference type="SUPFAM" id="SSF49764">
    <property type="entry name" value="HSP20-like chaperones"/>
    <property type="match status" value="1"/>
</dbReference>
<evidence type="ECO:0000313" key="5">
    <source>
        <dbReference type="EMBL" id="ROT39912.1"/>
    </source>
</evidence>
<evidence type="ECO:0000313" key="6">
    <source>
        <dbReference type="Proteomes" id="UP000272025"/>
    </source>
</evidence>
<dbReference type="STRING" id="1314773.A0A3N2PZK3"/>
<evidence type="ECO:0000256" key="1">
    <source>
        <dbReference type="ARBA" id="ARBA00004496"/>
    </source>
</evidence>
<feature type="region of interest" description="Disordered" evidence="3">
    <location>
        <begin position="152"/>
        <end position="190"/>
    </location>
</feature>